<gene>
    <name evidence="1" type="ORF">KU39_1125</name>
</gene>
<proteinExistence type="predicted"/>
<sequence length="315" mass="37494">MRYLNNHSIGGFINHCSLVARPTIYDNVLRLNSGKNCLLFLIKFLKINKIYLPYYTCEKFKSEVNKHCDVVYYHVNHNLEPEIKIPESDYFVYVNYFGVKDSYIDNLDYKKKLIIDCCQSFYSDFNCISFYSPRKFFPIADGGYLSFSSREIRRIYEKLPFDDHCSSYDFLYENTDDNLESYFKYKDNEKEVGELKIKKMSIASQSLLDLIDVEKVRKIRLENFMYLHKKIGHLNELKVDIQSICGPMVYPFLTNKLSRENMIKNKVFVARYWENIDSSFNIAEQYLAENLVALPIDHRYGIEHMEKIVNLIRMY</sequence>
<dbReference type="InterPro" id="IPR015424">
    <property type="entry name" value="PyrdxlP-dep_Trfase"/>
</dbReference>
<evidence type="ECO:0000313" key="2">
    <source>
        <dbReference type="Proteomes" id="UP000029558"/>
    </source>
</evidence>
<dbReference type="Proteomes" id="UP000029558">
    <property type="component" value="Chromosome"/>
</dbReference>
<dbReference type="OrthoDB" id="8955051at2"/>
<evidence type="ECO:0000313" key="1">
    <source>
        <dbReference type="EMBL" id="ALB22308.1"/>
    </source>
</evidence>
<organism evidence="1 2">
    <name type="scientific">Piscirickettsia salmonis</name>
    <dbReference type="NCBI Taxonomy" id="1238"/>
    <lineage>
        <taxon>Bacteria</taxon>
        <taxon>Pseudomonadati</taxon>
        <taxon>Pseudomonadota</taxon>
        <taxon>Gammaproteobacteria</taxon>
        <taxon>Thiotrichales</taxon>
        <taxon>Piscirickettsiaceae</taxon>
        <taxon>Piscirickettsia</taxon>
    </lineage>
</organism>
<dbReference type="RefSeq" id="WP_036772822.1">
    <property type="nucleotide sequence ID" value="NZ_CP012508.1"/>
</dbReference>
<dbReference type="SUPFAM" id="SSF53383">
    <property type="entry name" value="PLP-dependent transferases"/>
    <property type="match status" value="1"/>
</dbReference>
<name>A0A1L6TAQ7_PISSA</name>
<accession>A0A1L6TAQ7</accession>
<dbReference type="EMBL" id="CP012508">
    <property type="protein sequence ID" value="ALB22308.1"/>
    <property type="molecule type" value="Genomic_DNA"/>
</dbReference>
<reference evidence="1 2" key="1">
    <citation type="journal article" date="2014" name="Genome Announc.">
        <title>Comparative Genome Analysis of Two Isolates of the Fish Pathogen Piscirickettsia salmonis from Different Hosts Reveals Major Differences in Virulence-Associated Secretion Systems.</title>
        <authorList>
            <person name="Bohle H."/>
            <person name="Henriquez P."/>
            <person name="Grothusen H."/>
            <person name="Navas E."/>
            <person name="Sandoval A."/>
            <person name="Bustamante F."/>
            <person name="Bustos P."/>
            <person name="Mancilla M."/>
        </authorList>
    </citation>
    <scope>NUCLEOTIDE SEQUENCE [LARGE SCALE GENOMIC DNA]</scope>
    <source>
        <strain evidence="2">B1-32597</strain>
    </source>
</reference>
<dbReference type="AlphaFoldDB" id="A0A1L6TAQ7"/>
<protein>
    <submittedName>
        <fullName evidence="1">Uncharacterized protein</fullName>
    </submittedName>
</protein>